<feature type="region of interest" description="Disordered" evidence="1">
    <location>
        <begin position="691"/>
        <end position="739"/>
    </location>
</feature>
<keyword evidence="2" id="KW-1185">Reference proteome</keyword>
<organism evidence="2 3">
    <name type="scientific">Drosophila arizonae</name>
    <name type="common">Fruit fly</name>
    <dbReference type="NCBI Taxonomy" id="7263"/>
    <lineage>
        <taxon>Eukaryota</taxon>
        <taxon>Metazoa</taxon>
        <taxon>Ecdysozoa</taxon>
        <taxon>Arthropoda</taxon>
        <taxon>Hexapoda</taxon>
        <taxon>Insecta</taxon>
        <taxon>Pterygota</taxon>
        <taxon>Neoptera</taxon>
        <taxon>Endopterygota</taxon>
        <taxon>Diptera</taxon>
        <taxon>Brachycera</taxon>
        <taxon>Muscomorpha</taxon>
        <taxon>Ephydroidea</taxon>
        <taxon>Drosophilidae</taxon>
        <taxon>Drosophila</taxon>
    </lineage>
</organism>
<evidence type="ECO:0000313" key="3">
    <source>
        <dbReference type="RefSeq" id="XP_017871790.1"/>
    </source>
</evidence>
<feature type="compositionally biased region" description="Basic and acidic residues" evidence="1">
    <location>
        <begin position="691"/>
        <end position="707"/>
    </location>
</feature>
<feature type="compositionally biased region" description="Low complexity" evidence="1">
    <location>
        <begin position="653"/>
        <end position="666"/>
    </location>
</feature>
<reference evidence="2" key="1">
    <citation type="journal article" date="1997" name="Nucleic Acids Res.">
        <title>tRNAscan-SE: a program for improved detection of transfer RNA genes in genomic sequence.</title>
        <authorList>
            <person name="Lowe T.M."/>
            <person name="Eddy S.R."/>
        </authorList>
    </citation>
    <scope>NUCLEOTIDE SEQUENCE [LARGE SCALE GENOMIC DNA]</scope>
</reference>
<accession>A0ABM1PX54</accession>
<feature type="compositionally biased region" description="Low complexity" evidence="1">
    <location>
        <begin position="573"/>
        <end position="594"/>
    </location>
</feature>
<gene>
    <name evidence="3" type="primary">LOC108619621</name>
</gene>
<dbReference type="GeneID" id="108619621"/>
<proteinExistence type="predicted"/>
<feature type="region of interest" description="Disordered" evidence="1">
    <location>
        <begin position="223"/>
        <end position="254"/>
    </location>
</feature>
<feature type="region of interest" description="Disordered" evidence="1">
    <location>
        <begin position="573"/>
        <end position="671"/>
    </location>
</feature>
<feature type="compositionally biased region" description="Polar residues" evidence="1">
    <location>
        <begin position="464"/>
        <end position="495"/>
    </location>
</feature>
<evidence type="ECO:0000256" key="1">
    <source>
        <dbReference type="SAM" id="MobiDB-lite"/>
    </source>
</evidence>
<feature type="compositionally biased region" description="Polar residues" evidence="1">
    <location>
        <begin position="601"/>
        <end position="612"/>
    </location>
</feature>
<reference evidence="2" key="2">
    <citation type="journal article" date="2016" name="G3 (Bethesda)">
        <title>Genome Evolution in Three Species of Cactophilic Drosophila.</title>
        <authorList>
            <person name="Sanchez-Flores A."/>
            <person name="Penazola F."/>
            <person name="Carpinteyro-Ponce J."/>
            <person name="Nazario-Yepiz N."/>
            <person name="Abreu-Goodger C."/>
            <person name="Machado C.A."/>
            <person name="Markow T.A."/>
        </authorList>
    </citation>
    <scope>NUCLEOTIDE SEQUENCE [LARGE SCALE GENOMIC DNA]</scope>
</reference>
<feature type="region of interest" description="Disordered" evidence="1">
    <location>
        <begin position="1"/>
        <end position="24"/>
    </location>
</feature>
<feature type="region of interest" description="Disordered" evidence="1">
    <location>
        <begin position="459"/>
        <end position="498"/>
    </location>
</feature>
<sequence>MNPGGDRVKPSKAGSRRRTQTQIKERKEVEEILGMIYSESSAAGLSGNLISSETRILGRLETVTFPGRYVTRVLTVRPFEVTKRFVRPQITFSKGSEPNADSVLNKLFSITNLENLLLLITPTEEPSEKHIVHGFAIDGERHLGVTSLTTDEKDLLVYTQRPDNYTIVFCSSYVTLEDAFKKTEIRNRVFEITISRPTKPIIVNYDGDEVSLSIRLFKPRKELPPLPKKKKSSKAAQRSPQLSVDLASARGLRHRPRCSSMLQSNVMAKSLAANRMPLVETPDIGPLGRPKPSKTIIKANTEMQLGKNRALSHSRTHIEMSPPHPNQAPHIPIMLHKKGKARTQLQMSSGSRNEPMMCTHSEINTRMDYGRGRANMEFNSGASVDRNNAWQRNSPDDLRSKIMLDKSPARSCTASPQFCNNADNRPLNNKNYLAMRNDLGERPSVGKCSSLINVTKSREELVGRSQSNSAMTRRNSEEIVNSSRNDSIENRTQSLGPIKAGSDKLKKLFKNRTFSTLVSTRRRNSPDTFKNCNAKYRDDGDKKLKVLMKPRSKTPLFQDSSISSCRCLPQEDSVTVVSPPHSSVMMTDSGSSSGKAPGPTQAHSHISITSSDIGFRTPTAITSKEVIRERHYPLPSGDAAWSSPTSGRNDIESSIYSSSGNSSSRTDSPRFDVRIEDDYDDSLMSLSNLQRNEDRHGNTLHQEELRSVDGLPPPAPRKVADLPQPQAGNGNGNGPTVSAPKRRIFMTEIDKSKMLERERLWNCANPKHRAAFNDSTKRPRIARHVLQKKPSTVNDNIKVLYNPHPLQESDGDIFESTDVSTLNFETSQSIVTAKSSEFERVLEPVQVPEHYSARAHEHLKTKLRRMTAKQAFENLGKLVQKINSRSIPQNRQLLRFFRLAALLEIKMFVRLETYWGMPPTIDPRCRLDCYMFDDRNEFVLSMGLLCKQLNIFCELFPTVKENIRYVDNALQLTMMPRGLTDFLQTLMTTLGAEKIFKLLAEMIYEMMQPKATLLALAHANQTKINESDQTDQELVDPERNSILETEDALQKLNTELDTVALD</sequence>
<protein>
    <submittedName>
        <fullName evidence="3">Uncharacterized protein LOC108619621</fullName>
    </submittedName>
</protein>
<reference evidence="3" key="3">
    <citation type="submission" date="2025-08" db="UniProtKB">
        <authorList>
            <consortium name="RefSeq"/>
        </authorList>
    </citation>
    <scope>IDENTIFICATION</scope>
    <source>
        <tissue evidence="3">Whole organism</tissue>
    </source>
</reference>
<dbReference type="RefSeq" id="XP_017871790.1">
    <property type="nucleotide sequence ID" value="XM_018016301.1"/>
</dbReference>
<name>A0ABM1PX54_DROAR</name>
<evidence type="ECO:0000313" key="2">
    <source>
        <dbReference type="Proteomes" id="UP000694904"/>
    </source>
</evidence>
<dbReference type="Proteomes" id="UP000694904">
    <property type="component" value="Chromosome X"/>
</dbReference>